<feature type="signal peptide" evidence="2">
    <location>
        <begin position="1"/>
        <end position="21"/>
    </location>
</feature>
<evidence type="ECO:0000313" key="3">
    <source>
        <dbReference type="EMBL" id="WTZ10111.1"/>
    </source>
</evidence>
<dbReference type="EMBL" id="CP109546">
    <property type="protein sequence ID" value="WTZ10111.1"/>
    <property type="molecule type" value="Genomic_DNA"/>
</dbReference>
<gene>
    <name evidence="3" type="ORF">OG699_20225</name>
</gene>
<evidence type="ECO:0000256" key="2">
    <source>
        <dbReference type="SAM" id="SignalP"/>
    </source>
</evidence>
<keyword evidence="2" id="KW-0732">Signal</keyword>
<sequence>MRRSTGVVLGVVLLLPLAACGPGPGPGSGPVADRKSSLTAPEVFYLRPRGDKAGPKDKVPFHVEAEDVGAIRTSLARDHRLTVDVRGSEGVVRLRTVGSPTNPRCHGGTVRVTCKVRGGYDSWSDQDRVYPTPAKGSRPGDTGVVRFTFTTKDGKRMTTSTRVVVGEPVVKVRALKVIDDVRPGADITVPLVVRNDGEVPVKGLALKLVAGSLDFRQRYANCLYPPQSQGHTAVCRFPGLRIPPGGAVVLNPALRLRAPKTRTYTSFDLEAWPLDSGPGQYSAVPPGGDHGDGPVLKAEAARDTDGTFAEGRAVTDVRLDLHADYEVFGVELHGSPGTERSLRLKVRNNGPGNPGSGTRLVFTPPPGAVLKEPTRVVDEDVHEPYCDSADGMYSCRLDELEPGESRDFEFTLRLDGPGEGSVTLQDAGLSTSRRDANPGNDTAAVTVLP</sequence>
<feature type="compositionally biased region" description="Polar residues" evidence="1">
    <location>
        <begin position="422"/>
        <end position="431"/>
    </location>
</feature>
<protein>
    <submittedName>
        <fullName evidence="3">DUF11 domain-containing protein</fullName>
    </submittedName>
</protein>
<proteinExistence type="predicted"/>
<evidence type="ECO:0000256" key="1">
    <source>
        <dbReference type="SAM" id="MobiDB-lite"/>
    </source>
</evidence>
<accession>A0AAU3HXH7</accession>
<dbReference type="AlphaFoldDB" id="A0AAU3HXH7"/>
<reference evidence="3" key="1">
    <citation type="submission" date="2022-10" db="EMBL/GenBank/DDBJ databases">
        <title>The complete genomes of actinobacterial strains from the NBC collection.</title>
        <authorList>
            <person name="Joergensen T.S."/>
            <person name="Alvarez Arevalo M."/>
            <person name="Sterndorff E.B."/>
            <person name="Faurdal D."/>
            <person name="Vuksanovic O."/>
            <person name="Mourched A.-S."/>
            <person name="Charusanti P."/>
            <person name="Shaw S."/>
            <person name="Blin K."/>
            <person name="Weber T."/>
        </authorList>
    </citation>
    <scope>NUCLEOTIDE SEQUENCE</scope>
    <source>
        <strain evidence="3">NBC_01393</strain>
    </source>
</reference>
<organism evidence="3">
    <name type="scientific">Streptomyces sp. NBC_01393</name>
    <dbReference type="NCBI Taxonomy" id="2903851"/>
    <lineage>
        <taxon>Bacteria</taxon>
        <taxon>Bacillati</taxon>
        <taxon>Actinomycetota</taxon>
        <taxon>Actinomycetes</taxon>
        <taxon>Kitasatosporales</taxon>
        <taxon>Streptomycetaceae</taxon>
        <taxon>Streptomyces</taxon>
    </lineage>
</organism>
<name>A0AAU3HXH7_9ACTN</name>
<feature type="chain" id="PRO_5043413039" evidence="2">
    <location>
        <begin position="22"/>
        <end position="449"/>
    </location>
</feature>
<feature type="region of interest" description="Disordered" evidence="1">
    <location>
        <begin position="416"/>
        <end position="449"/>
    </location>
</feature>